<keyword evidence="3" id="KW-0175">Coiled coil</keyword>
<evidence type="ECO:0000259" key="4">
    <source>
        <dbReference type="PROSITE" id="PS50905"/>
    </source>
</evidence>
<feature type="coiled-coil region" evidence="3">
    <location>
        <begin position="73"/>
        <end position="100"/>
    </location>
</feature>
<sequence length="150" mass="16959">MDKVIELLNKALSIEYSAVIQYCQHSALVQGTDRAVYEEFFNESSEEARGHAKLVSDWIVSLGGVPTIEAANIKQATSVVDMLKQDLETEQEALATYRSAHAAIEGDEPIKFMLEEQIVQEQKDVWEIEKFLEMRQIEVKTKNINLAAND</sequence>
<dbReference type="InterPro" id="IPR008331">
    <property type="entry name" value="Ferritin_DPS_dom"/>
</dbReference>
<dbReference type="GO" id="GO:0020037">
    <property type="term" value="F:heme binding"/>
    <property type="evidence" value="ECO:0007669"/>
    <property type="project" value="TreeGrafter"/>
</dbReference>
<dbReference type="PANTHER" id="PTHR30295:SF0">
    <property type="entry name" value="BACTERIOFERRITIN"/>
    <property type="match status" value="1"/>
</dbReference>
<evidence type="ECO:0000256" key="3">
    <source>
        <dbReference type="SAM" id="Coils"/>
    </source>
</evidence>
<keyword evidence="2" id="KW-0408">Iron</keyword>
<gene>
    <name evidence="5" type="ORF">METZ01_LOCUS280139</name>
</gene>
<dbReference type="PANTHER" id="PTHR30295">
    <property type="entry name" value="BACTERIOFERRITIN"/>
    <property type="match status" value="1"/>
</dbReference>
<feature type="domain" description="Ferritin-like diiron" evidence="4">
    <location>
        <begin position="1"/>
        <end position="139"/>
    </location>
</feature>
<name>A0A382KUP5_9ZZZZ</name>
<dbReference type="SUPFAM" id="SSF47240">
    <property type="entry name" value="Ferritin-like"/>
    <property type="match status" value="1"/>
</dbReference>
<organism evidence="5">
    <name type="scientific">marine metagenome</name>
    <dbReference type="NCBI Taxonomy" id="408172"/>
    <lineage>
        <taxon>unclassified sequences</taxon>
        <taxon>metagenomes</taxon>
        <taxon>ecological metagenomes</taxon>
    </lineage>
</organism>
<evidence type="ECO:0000256" key="1">
    <source>
        <dbReference type="ARBA" id="ARBA00022434"/>
    </source>
</evidence>
<protein>
    <recommendedName>
        <fullName evidence="4">Ferritin-like diiron domain-containing protein</fullName>
    </recommendedName>
</protein>
<dbReference type="GO" id="GO:0008199">
    <property type="term" value="F:ferric iron binding"/>
    <property type="evidence" value="ECO:0007669"/>
    <property type="project" value="InterPro"/>
</dbReference>
<dbReference type="InterPro" id="IPR009040">
    <property type="entry name" value="Ferritin-like_diiron"/>
</dbReference>
<dbReference type="CDD" id="cd00657">
    <property type="entry name" value="Ferritin_like"/>
    <property type="match status" value="1"/>
</dbReference>
<dbReference type="PROSITE" id="PS50905">
    <property type="entry name" value="FERRITIN_LIKE"/>
    <property type="match status" value="1"/>
</dbReference>
<dbReference type="Gene3D" id="1.20.1260.10">
    <property type="match status" value="1"/>
</dbReference>
<evidence type="ECO:0000256" key="2">
    <source>
        <dbReference type="ARBA" id="ARBA00023004"/>
    </source>
</evidence>
<dbReference type="Pfam" id="PF00210">
    <property type="entry name" value="Ferritin"/>
    <property type="match status" value="1"/>
</dbReference>
<dbReference type="GO" id="GO:0004322">
    <property type="term" value="F:ferroxidase activity"/>
    <property type="evidence" value="ECO:0007669"/>
    <property type="project" value="TreeGrafter"/>
</dbReference>
<keyword evidence="1" id="KW-0409">Iron storage</keyword>
<dbReference type="EMBL" id="UINC01082480">
    <property type="protein sequence ID" value="SVC27285.1"/>
    <property type="molecule type" value="Genomic_DNA"/>
</dbReference>
<dbReference type="InterPro" id="IPR012347">
    <property type="entry name" value="Ferritin-like"/>
</dbReference>
<dbReference type="AlphaFoldDB" id="A0A382KUP5"/>
<evidence type="ECO:0000313" key="5">
    <source>
        <dbReference type="EMBL" id="SVC27285.1"/>
    </source>
</evidence>
<proteinExistence type="predicted"/>
<reference evidence="5" key="1">
    <citation type="submission" date="2018-05" db="EMBL/GenBank/DDBJ databases">
        <authorList>
            <person name="Lanie J.A."/>
            <person name="Ng W.-L."/>
            <person name="Kazmierczak K.M."/>
            <person name="Andrzejewski T.M."/>
            <person name="Davidsen T.M."/>
            <person name="Wayne K.J."/>
            <person name="Tettelin H."/>
            <person name="Glass J.I."/>
            <person name="Rusch D."/>
            <person name="Podicherti R."/>
            <person name="Tsui H.-C.T."/>
            <person name="Winkler M.E."/>
        </authorList>
    </citation>
    <scope>NUCLEOTIDE SEQUENCE</scope>
</reference>
<dbReference type="GO" id="GO:0006879">
    <property type="term" value="P:intracellular iron ion homeostasis"/>
    <property type="evidence" value="ECO:0007669"/>
    <property type="project" value="UniProtKB-KW"/>
</dbReference>
<dbReference type="InterPro" id="IPR009078">
    <property type="entry name" value="Ferritin-like_SF"/>
</dbReference>
<dbReference type="GO" id="GO:0005829">
    <property type="term" value="C:cytosol"/>
    <property type="evidence" value="ECO:0007669"/>
    <property type="project" value="TreeGrafter"/>
</dbReference>
<accession>A0A382KUP5</accession>